<dbReference type="PANTHER" id="PTHR46558">
    <property type="entry name" value="TRACRIPTIONAL REGULATORY PROTEIN-RELATED-RELATED"/>
    <property type="match status" value="1"/>
</dbReference>
<evidence type="ECO:0000313" key="3">
    <source>
        <dbReference type="EMBL" id="CUO04392.1"/>
    </source>
</evidence>
<dbReference type="SUPFAM" id="SSF47413">
    <property type="entry name" value="lambda repressor-like DNA-binding domains"/>
    <property type="match status" value="1"/>
</dbReference>
<dbReference type="OrthoDB" id="9785138at2"/>
<dbReference type="RefSeq" id="WP_055151776.1">
    <property type="nucleotide sequence ID" value="NZ_CYZU01000008.1"/>
</dbReference>
<sequence length="139" mass="16061">MSVGDHIKNARKSVGMTQKELAEKCGAAEITIRQYESNKREPRNDQLMKIARILNVELYDLLGYTAPEQKEHVQKARSQVLQDRMAEREKKTVSLETQITRSQETVLQYMESLNGNGQAEAIRLVELLTKIPEYKKERK</sequence>
<dbReference type="InterPro" id="IPR010982">
    <property type="entry name" value="Lambda_DNA-bd_dom_sf"/>
</dbReference>
<evidence type="ECO:0000259" key="2">
    <source>
        <dbReference type="PROSITE" id="PS50943"/>
    </source>
</evidence>
<gene>
    <name evidence="3" type="primary">immR_3</name>
    <name evidence="3" type="ORF">ERS852491_01122</name>
</gene>
<dbReference type="PROSITE" id="PS50943">
    <property type="entry name" value="HTH_CROC1"/>
    <property type="match status" value="1"/>
</dbReference>
<dbReference type="InterPro" id="IPR001387">
    <property type="entry name" value="Cro/C1-type_HTH"/>
</dbReference>
<organism evidence="3 4">
    <name type="scientific">Faecalicatena contorta</name>
    <dbReference type="NCBI Taxonomy" id="39482"/>
    <lineage>
        <taxon>Bacteria</taxon>
        <taxon>Bacillati</taxon>
        <taxon>Bacillota</taxon>
        <taxon>Clostridia</taxon>
        <taxon>Lachnospirales</taxon>
        <taxon>Lachnospiraceae</taxon>
        <taxon>Faecalicatena</taxon>
    </lineage>
</organism>
<dbReference type="Proteomes" id="UP000095544">
    <property type="component" value="Unassembled WGS sequence"/>
</dbReference>
<protein>
    <submittedName>
        <fullName evidence="3">HTH-type transcriptional regulator immR</fullName>
    </submittedName>
</protein>
<dbReference type="Gene3D" id="1.10.260.40">
    <property type="entry name" value="lambda repressor-like DNA-binding domains"/>
    <property type="match status" value="1"/>
</dbReference>
<evidence type="ECO:0000313" key="4">
    <source>
        <dbReference type="Proteomes" id="UP000095544"/>
    </source>
</evidence>
<dbReference type="AlphaFoldDB" id="A0A174BTK7"/>
<dbReference type="EMBL" id="CYZU01000008">
    <property type="protein sequence ID" value="CUO04392.1"/>
    <property type="molecule type" value="Genomic_DNA"/>
</dbReference>
<dbReference type="PANTHER" id="PTHR46558:SF11">
    <property type="entry name" value="HTH-TYPE TRANSCRIPTIONAL REGULATOR XRE"/>
    <property type="match status" value="1"/>
</dbReference>
<dbReference type="STRING" id="39482.ERS852491_01122"/>
<dbReference type="Pfam" id="PF01381">
    <property type="entry name" value="HTH_3"/>
    <property type="match status" value="1"/>
</dbReference>
<reference evidence="3 4" key="1">
    <citation type="submission" date="2015-09" db="EMBL/GenBank/DDBJ databases">
        <authorList>
            <consortium name="Pathogen Informatics"/>
        </authorList>
    </citation>
    <scope>NUCLEOTIDE SEQUENCE [LARGE SCALE GENOMIC DNA]</scope>
    <source>
        <strain evidence="3 4">2789STDY5834876</strain>
    </source>
</reference>
<accession>A0A174BTK7</accession>
<keyword evidence="1" id="KW-0238">DNA-binding</keyword>
<dbReference type="GO" id="GO:0003677">
    <property type="term" value="F:DNA binding"/>
    <property type="evidence" value="ECO:0007669"/>
    <property type="project" value="UniProtKB-KW"/>
</dbReference>
<proteinExistence type="predicted"/>
<name>A0A174BTK7_9FIRM</name>
<dbReference type="SMART" id="SM00530">
    <property type="entry name" value="HTH_XRE"/>
    <property type="match status" value="1"/>
</dbReference>
<evidence type="ECO:0000256" key="1">
    <source>
        <dbReference type="ARBA" id="ARBA00023125"/>
    </source>
</evidence>
<dbReference type="CDD" id="cd00093">
    <property type="entry name" value="HTH_XRE"/>
    <property type="match status" value="1"/>
</dbReference>
<feature type="domain" description="HTH cro/C1-type" evidence="2">
    <location>
        <begin position="7"/>
        <end position="61"/>
    </location>
</feature>